<dbReference type="PROSITE" id="PS50151">
    <property type="entry name" value="UVR"/>
    <property type="match status" value="1"/>
</dbReference>
<sequence length="538" mass="58747">VLDDAKGGARYFGPFANPQAAYGTLKVLQRTFPYRKPSAPCRDKKLNGDWPRACMYHHIGQCLAPCIGATTKEEYAAALDGAARFLNGRSEDIIAERRARMETAAEAFDFEEAARLRDEIRDLERVTERQKIVSPGAEDSDILAVAQGAGGDACVQVNELRAGRFFGAQHYLMDAHIDDAAADILQGFIVQHYSDAPEGTIPPQFLLQHPLPDAEAVTEVLRRRRGGAVRLVVPQRGDKRGLVELAAKSAAENLEQERLKWLNDEQKTTMALSELAAALDLPALPMRIECYDISNIQGTNTVAAMVVFEGGKPAKKEYRKFAIKGVEGPNDFASLQEVLRRRFKRAKDHLAAAARAEGVEADALIPVDTVDTAAAEAAAADGANGTDPTGDEKAASWARLPDLIIIDGGKGQLSASLETLRAMDVNLPTVGLAKENEEIFLPENPVPVILPRDSQALFLVQRVRDETHRFAITFHRQKRGKSALKSSMDDLPGIGPKRKKALLKHFGSPKRIREATVEELSQVEGISRALAEKIRAGL</sequence>
<dbReference type="Pfam" id="PF22920">
    <property type="entry name" value="UvrC_RNaseH"/>
    <property type="match status" value="1"/>
</dbReference>
<dbReference type="PANTHER" id="PTHR30562:SF1">
    <property type="entry name" value="UVRABC SYSTEM PROTEIN C"/>
    <property type="match status" value="1"/>
</dbReference>
<dbReference type="InterPro" id="IPR038476">
    <property type="entry name" value="UvrC_RNase_H_dom_sf"/>
</dbReference>
<dbReference type="Gene3D" id="3.30.420.340">
    <property type="entry name" value="UvrC, RNAse H endonuclease domain"/>
    <property type="match status" value="1"/>
</dbReference>
<dbReference type="GO" id="GO:0006281">
    <property type="term" value="P:DNA repair"/>
    <property type="evidence" value="ECO:0007669"/>
    <property type="project" value="InterPro"/>
</dbReference>
<accession>A0A6J4U920</accession>
<dbReference type="FunFam" id="1.10.150.20:FF:000005">
    <property type="entry name" value="UvrABC system protein C"/>
    <property type="match status" value="1"/>
</dbReference>
<name>A0A6J4U920_9BACT</name>
<dbReference type="Gene3D" id="1.10.150.20">
    <property type="entry name" value="5' to 3' exonuclease, C-terminal subdomain"/>
    <property type="match status" value="1"/>
</dbReference>
<dbReference type="SUPFAM" id="SSF47781">
    <property type="entry name" value="RuvA domain 2-like"/>
    <property type="match status" value="1"/>
</dbReference>
<dbReference type="Gene3D" id="4.10.860.10">
    <property type="entry name" value="UVR domain"/>
    <property type="match status" value="1"/>
</dbReference>
<dbReference type="GO" id="GO:0009432">
    <property type="term" value="P:SOS response"/>
    <property type="evidence" value="ECO:0007669"/>
    <property type="project" value="UniProtKB-KW"/>
</dbReference>
<dbReference type="InterPro" id="IPR050066">
    <property type="entry name" value="UvrABC_protein_C"/>
</dbReference>
<dbReference type="PROSITE" id="PS50165">
    <property type="entry name" value="UVRC"/>
    <property type="match status" value="1"/>
</dbReference>
<dbReference type="Pfam" id="PF14520">
    <property type="entry name" value="HHH_5"/>
    <property type="match status" value="1"/>
</dbReference>
<dbReference type="GO" id="GO:0003677">
    <property type="term" value="F:DNA binding"/>
    <property type="evidence" value="ECO:0007669"/>
    <property type="project" value="InterPro"/>
</dbReference>
<dbReference type="GO" id="GO:0009381">
    <property type="term" value="F:excinuclease ABC activity"/>
    <property type="evidence" value="ECO:0007669"/>
    <property type="project" value="InterPro"/>
</dbReference>
<dbReference type="Pfam" id="PF02151">
    <property type="entry name" value="UVR"/>
    <property type="match status" value="1"/>
</dbReference>
<dbReference type="InterPro" id="IPR001943">
    <property type="entry name" value="UVR_dom"/>
</dbReference>
<dbReference type="PANTHER" id="PTHR30562">
    <property type="entry name" value="UVRC/OXIDOREDUCTASE"/>
    <property type="match status" value="1"/>
</dbReference>
<keyword evidence="1" id="KW-0227">DNA damage</keyword>
<dbReference type="NCBIfam" id="NF001824">
    <property type="entry name" value="PRK00558.1-5"/>
    <property type="match status" value="1"/>
</dbReference>
<gene>
    <name evidence="4" type="ORF">AVDCRST_MAG88-92</name>
</gene>
<dbReference type="GO" id="GO:0009380">
    <property type="term" value="C:excinuclease repair complex"/>
    <property type="evidence" value="ECO:0007669"/>
    <property type="project" value="TreeGrafter"/>
</dbReference>
<dbReference type="InterPro" id="IPR003583">
    <property type="entry name" value="Hlx-hairpin-Hlx_DNA-bd_motif"/>
</dbReference>
<dbReference type="AlphaFoldDB" id="A0A6J4U920"/>
<evidence type="ECO:0000259" key="2">
    <source>
        <dbReference type="PROSITE" id="PS50151"/>
    </source>
</evidence>
<protein>
    <submittedName>
        <fullName evidence="4">Excinuclease ABC subunit C</fullName>
    </submittedName>
</protein>
<proteinExistence type="predicted"/>
<dbReference type="SMART" id="SM00278">
    <property type="entry name" value="HhH1"/>
    <property type="match status" value="2"/>
</dbReference>
<reference evidence="4" key="1">
    <citation type="submission" date="2020-02" db="EMBL/GenBank/DDBJ databases">
        <authorList>
            <person name="Meier V. D."/>
        </authorList>
    </citation>
    <scope>NUCLEOTIDE SEQUENCE</scope>
    <source>
        <strain evidence="4">AVDCRST_MAG88</strain>
    </source>
</reference>
<evidence type="ECO:0000259" key="3">
    <source>
        <dbReference type="PROSITE" id="PS50165"/>
    </source>
</evidence>
<dbReference type="InterPro" id="IPR010994">
    <property type="entry name" value="RuvA_2-like"/>
</dbReference>
<feature type="domain" description="UVR" evidence="2">
    <location>
        <begin position="91"/>
        <end position="126"/>
    </location>
</feature>
<dbReference type="EMBL" id="CADCWM010000032">
    <property type="protein sequence ID" value="CAA9542039.1"/>
    <property type="molecule type" value="Genomic_DNA"/>
</dbReference>
<organism evidence="4">
    <name type="scientific">uncultured Thermomicrobiales bacterium</name>
    <dbReference type="NCBI Taxonomy" id="1645740"/>
    <lineage>
        <taxon>Bacteria</taxon>
        <taxon>Pseudomonadati</taxon>
        <taxon>Thermomicrobiota</taxon>
        <taxon>Thermomicrobia</taxon>
        <taxon>Thermomicrobiales</taxon>
        <taxon>environmental samples</taxon>
    </lineage>
</organism>
<evidence type="ECO:0000313" key="4">
    <source>
        <dbReference type="EMBL" id="CAA9542039.1"/>
    </source>
</evidence>
<dbReference type="InterPro" id="IPR001162">
    <property type="entry name" value="UvrC_RNase_H_dom"/>
</dbReference>
<dbReference type="InterPro" id="IPR036876">
    <property type="entry name" value="UVR_dom_sf"/>
</dbReference>
<dbReference type="SUPFAM" id="SSF46600">
    <property type="entry name" value="C-terminal UvrC-binding domain of UvrB"/>
    <property type="match status" value="1"/>
</dbReference>
<evidence type="ECO:0000256" key="1">
    <source>
        <dbReference type="ARBA" id="ARBA00023236"/>
    </source>
</evidence>
<dbReference type="Pfam" id="PF08459">
    <property type="entry name" value="UvrC_RNaseH_dom"/>
    <property type="match status" value="1"/>
</dbReference>
<feature type="non-terminal residue" evidence="4">
    <location>
        <position position="1"/>
    </location>
</feature>
<feature type="domain" description="UvrC family homology region profile" evidence="3">
    <location>
        <begin position="151"/>
        <end position="420"/>
    </location>
</feature>
<keyword evidence="1" id="KW-0742">SOS response</keyword>